<dbReference type="GO" id="GO:0004527">
    <property type="term" value="F:exonuclease activity"/>
    <property type="evidence" value="ECO:0007669"/>
    <property type="project" value="UniProtKB-KW"/>
</dbReference>
<keyword evidence="4" id="KW-0378">Hydrolase</keyword>
<evidence type="ECO:0000259" key="9">
    <source>
        <dbReference type="PROSITE" id="PS51471"/>
    </source>
</evidence>
<dbReference type="PANTHER" id="PTHR10209">
    <property type="entry name" value="OXIDOREDUCTASE, 2OG-FE II OXYGENASE FAMILY PROTEIN"/>
    <property type="match status" value="1"/>
</dbReference>
<evidence type="ECO:0000256" key="8">
    <source>
        <dbReference type="ARBA" id="ARBA00023004"/>
    </source>
</evidence>
<dbReference type="InterPro" id="IPR044861">
    <property type="entry name" value="IPNS-like_FE2OG_OXY"/>
</dbReference>
<keyword evidence="5" id="KW-0540">Nuclease</keyword>
<dbReference type="FunFam" id="3.30.420.10:FF:000040">
    <property type="entry name" value="Exonuclease family protein"/>
    <property type="match status" value="1"/>
</dbReference>
<dbReference type="InterPro" id="IPR036397">
    <property type="entry name" value="RNaseH_sf"/>
</dbReference>
<organism evidence="10 11">
    <name type="scientific">Papaver somniferum</name>
    <name type="common">Opium poppy</name>
    <dbReference type="NCBI Taxonomy" id="3469"/>
    <lineage>
        <taxon>Eukaryota</taxon>
        <taxon>Viridiplantae</taxon>
        <taxon>Streptophyta</taxon>
        <taxon>Embryophyta</taxon>
        <taxon>Tracheophyta</taxon>
        <taxon>Spermatophyta</taxon>
        <taxon>Magnoliopsida</taxon>
        <taxon>Ranunculales</taxon>
        <taxon>Papaveraceae</taxon>
        <taxon>Papaveroideae</taxon>
        <taxon>Papaver</taxon>
    </lineage>
</organism>
<keyword evidence="6" id="KW-0460">Magnesium</keyword>
<evidence type="ECO:0000256" key="4">
    <source>
        <dbReference type="ARBA" id="ARBA00022801"/>
    </source>
</evidence>
<dbReference type="SMART" id="SM00479">
    <property type="entry name" value="EXOIII"/>
    <property type="match status" value="1"/>
</dbReference>
<dbReference type="Gene3D" id="3.30.420.10">
    <property type="entry name" value="Ribonuclease H-like superfamily/Ribonuclease H"/>
    <property type="match status" value="1"/>
</dbReference>
<dbReference type="PANTHER" id="PTHR10209:SF884">
    <property type="entry name" value="1-AMINOCYCLOPROPANE-1-CARBOXYLATE OXIDASE HOMOLOG 1-LIKE"/>
    <property type="match status" value="1"/>
</dbReference>
<dbReference type="Proteomes" id="UP000316621">
    <property type="component" value="Chromosome 6"/>
</dbReference>
<accession>A0A4Y7JU75</accession>
<dbReference type="AlphaFoldDB" id="A0A4Y7JU75"/>
<evidence type="ECO:0000256" key="1">
    <source>
        <dbReference type="ARBA" id="ARBA00001946"/>
    </source>
</evidence>
<evidence type="ECO:0000256" key="2">
    <source>
        <dbReference type="ARBA" id="ARBA00008056"/>
    </source>
</evidence>
<sequence>MYKLTWSQEQTNKQENHRKLNINCIENKKQQMLKSKMSSQNVAEIVFFDLETTVPRKAGARIWVLEFGAIVVCPQKLEELESYCTLIRPTDLSVVNLRSGRVDGITRAAVRTAPKFEDVADRIFGLLDGKVWAGHNIHRFDCPRIREAFVAIGRPPPVPVGTIDSLGILTQRFGRRAGNMKMATLAAYFGLGEQKHRSLADVRMNLEVLKHCATVLFLESSLPDILGCPNQGSPTVATRSRYNGRLRSYGGETSRKSPPISSVGYHKVLPYARNTTIQEISSGGLKDEFKKEKPKPVKHEMIRHFAAEALFFPYDMKKESVFHGLGRSDPFLCPRSCNQFSQITVETLTHKYKFNRMEQIAAGAGGEVPVYDRNKELKAFDETKAGVKGLVDAGIQKIPRIFVRTPEEFTEDLAYKYEDDKIDIPLIDLQGISIDQRRKEIIDEVRQASETWGFFQLVNHGIPSTVMNEMIQGVRRFHEQDVELKKQLYTKDTSRKVQFDSNFDLYRSRSANWRDTLRCLFLTHDPMNPEELPDTCRDIVVDYWKHIMNVGDTLSELFSDALGLNKDHLKGMDFAQWLTLNCHYYPACPEPELTLGTTQHSDPSFFTILLQDCFGGLQILNQNCWVAVKPIPGALIVNIGDFLQLISNGKLKSAVHRVLANRVGPRVSVACFFRGSTARLYGPIAELSDENSSIYKHTTVKAYTEHYYSKGLSRVSALNHFKL</sequence>
<keyword evidence="5" id="KW-0269">Exonuclease</keyword>
<name>A0A4Y7JU75_PAPSO</name>
<dbReference type="EMBL" id="CM010720">
    <property type="protein sequence ID" value="RZC64633.1"/>
    <property type="molecule type" value="Genomic_DNA"/>
</dbReference>
<gene>
    <name evidence="10" type="ORF">C5167_008325</name>
</gene>
<dbReference type="SUPFAM" id="SSF51197">
    <property type="entry name" value="Clavaminate synthase-like"/>
    <property type="match status" value="1"/>
</dbReference>
<dbReference type="SUPFAM" id="SSF53098">
    <property type="entry name" value="Ribonuclease H-like"/>
    <property type="match status" value="1"/>
</dbReference>
<dbReference type="GO" id="GO:0051213">
    <property type="term" value="F:dioxygenase activity"/>
    <property type="evidence" value="ECO:0007669"/>
    <property type="project" value="UniProtKB-ARBA"/>
</dbReference>
<keyword evidence="11" id="KW-1185">Reference proteome</keyword>
<comment type="cofactor">
    <cofactor evidence="1">
        <name>Mg(2+)</name>
        <dbReference type="ChEBI" id="CHEBI:18420"/>
    </cofactor>
</comment>
<dbReference type="STRING" id="3469.A0A4Y7JU75"/>
<reference evidence="10 11" key="1">
    <citation type="journal article" date="2018" name="Science">
        <title>The opium poppy genome and morphinan production.</title>
        <authorList>
            <person name="Guo L."/>
            <person name="Winzer T."/>
            <person name="Yang X."/>
            <person name="Li Y."/>
            <person name="Ning Z."/>
            <person name="He Z."/>
            <person name="Teodor R."/>
            <person name="Lu Y."/>
            <person name="Bowser T.A."/>
            <person name="Graham I.A."/>
            <person name="Ye K."/>
        </authorList>
    </citation>
    <scope>NUCLEOTIDE SEQUENCE [LARGE SCALE GENOMIC DNA]</scope>
    <source>
        <strain evidence="11">cv. HN1</strain>
        <tissue evidence="10">Leaves</tissue>
    </source>
</reference>
<dbReference type="GO" id="GO:0046872">
    <property type="term" value="F:metal ion binding"/>
    <property type="evidence" value="ECO:0007669"/>
    <property type="project" value="UniProtKB-KW"/>
</dbReference>
<evidence type="ECO:0000313" key="10">
    <source>
        <dbReference type="EMBL" id="RZC64633.1"/>
    </source>
</evidence>
<dbReference type="InterPro" id="IPR027443">
    <property type="entry name" value="IPNS-like_sf"/>
</dbReference>
<dbReference type="InterPro" id="IPR013520">
    <property type="entry name" value="Ribonucl_H"/>
</dbReference>
<dbReference type="InterPro" id="IPR005123">
    <property type="entry name" value="Oxoglu/Fe-dep_dioxygenase_dom"/>
</dbReference>
<dbReference type="GO" id="GO:0003676">
    <property type="term" value="F:nucleic acid binding"/>
    <property type="evidence" value="ECO:0007669"/>
    <property type="project" value="InterPro"/>
</dbReference>
<dbReference type="Gene3D" id="2.60.120.330">
    <property type="entry name" value="B-lactam Antibiotic, Isopenicillin N Synthase, Chain"/>
    <property type="match status" value="1"/>
</dbReference>
<evidence type="ECO:0000313" key="11">
    <source>
        <dbReference type="Proteomes" id="UP000316621"/>
    </source>
</evidence>
<dbReference type="Gramene" id="RZC64633">
    <property type="protein sequence ID" value="RZC64633"/>
    <property type="gene ID" value="C5167_008325"/>
</dbReference>
<dbReference type="Pfam" id="PF03171">
    <property type="entry name" value="2OG-FeII_Oxy"/>
    <property type="match status" value="1"/>
</dbReference>
<keyword evidence="3" id="KW-0479">Metal-binding</keyword>
<keyword evidence="7" id="KW-0560">Oxidoreductase</keyword>
<dbReference type="InterPro" id="IPR012337">
    <property type="entry name" value="RNaseH-like_sf"/>
</dbReference>
<dbReference type="Pfam" id="PF00929">
    <property type="entry name" value="RNase_T"/>
    <property type="match status" value="1"/>
</dbReference>
<protein>
    <recommendedName>
        <fullName evidence="9">Fe2OG dioxygenase domain-containing protein</fullName>
    </recommendedName>
</protein>
<evidence type="ECO:0000256" key="5">
    <source>
        <dbReference type="ARBA" id="ARBA00022839"/>
    </source>
</evidence>
<comment type="similarity">
    <text evidence="2">Belongs to the iron/ascorbate-dependent oxidoreductase family.</text>
</comment>
<evidence type="ECO:0000256" key="6">
    <source>
        <dbReference type="ARBA" id="ARBA00022842"/>
    </source>
</evidence>
<dbReference type="Pfam" id="PF14226">
    <property type="entry name" value="DIOX_N"/>
    <property type="match status" value="1"/>
</dbReference>
<dbReference type="FunFam" id="2.60.120.330:FF:000005">
    <property type="entry name" value="1-aminocyclopropane-1-carboxylate oxidase homolog 1"/>
    <property type="match status" value="1"/>
</dbReference>
<dbReference type="PROSITE" id="PS51471">
    <property type="entry name" value="FE2OG_OXY"/>
    <property type="match status" value="1"/>
</dbReference>
<dbReference type="InterPro" id="IPR026992">
    <property type="entry name" value="DIOX_N"/>
</dbReference>
<evidence type="ECO:0000256" key="7">
    <source>
        <dbReference type="ARBA" id="ARBA00023002"/>
    </source>
</evidence>
<evidence type="ECO:0000256" key="3">
    <source>
        <dbReference type="ARBA" id="ARBA00022723"/>
    </source>
</evidence>
<feature type="domain" description="Fe2OG dioxygenase" evidence="9">
    <location>
        <begin position="576"/>
        <end position="676"/>
    </location>
</feature>
<dbReference type="CDD" id="cd06127">
    <property type="entry name" value="DEDDh"/>
    <property type="match status" value="1"/>
</dbReference>
<keyword evidence="8" id="KW-0408">Iron</keyword>
<proteinExistence type="inferred from homology"/>